<dbReference type="Gene3D" id="2.50.20.10">
    <property type="entry name" value="Lipoprotein localisation LolA/LolB/LppX"/>
    <property type="match status" value="1"/>
</dbReference>
<dbReference type="EMBL" id="CP120733">
    <property type="protein sequence ID" value="WFD10632.1"/>
    <property type="molecule type" value="Genomic_DNA"/>
</dbReference>
<sequence>MKKWILCILVIILASISFTGCRESTDEEVYYKFQKKINKLDSYSCIATISVCGNKSIKEYEASHYFKSPNYYKLVTLYPSNIKGKITIYDDDKIIIKNPKYKDELKFTHRGIENRYLFVGDFLKNIFENENLKISSDKYFLILETNIPGSSFYFNKQKIYVDKKTLKPNKLEIMDVNLKKRFVVNYKEFKYNED</sequence>
<dbReference type="SUPFAM" id="SSF89392">
    <property type="entry name" value="Prokaryotic lipoproteins and lipoprotein localization factors"/>
    <property type="match status" value="1"/>
</dbReference>
<evidence type="ECO:0000313" key="3">
    <source>
        <dbReference type="Proteomes" id="UP001222800"/>
    </source>
</evidence>
<evidence type="ECO:0000256" key="1">
    <source>
        <dbReference type="SAM" id="SignalP"/>
    </source>
</evidence>
<gene>
    <name evidence="2" type="primary">gerS</name>
    <name evidence="2" type="ORF">P4S50_00740</name>
</gene>
<proteinExistence type="predicted"/>
<keyword evidence="2" id="KW-0449">Lipoprotein</keyword>
<reference evidence="2 3" key="1">
    <citation type="submission" date="2023-03" db="EMBL/GenBank/DDBJ databases">
        <title>Complete genome sequence of Tepidibacter sp. SWIR-1, isolated from a deep-sea hydrothermal vent.</title>
        <authorList>
            <person name="Li X."/>
        </authorList>
    </citation>
    <scope>NUCLEOTIDE SEQUENCE [LARGE SCALE GENOMIC DNA]</scope>
    <source>
        <strain evidence="2 3">SWIR-1</strain>
    </source>
</reference>
<dbReference type="Proteomes" id="UP001222800">
    <property type="component" value="Chromosome"/>
</dbReference>
<name>A0ABY8EGM7_9FIRM</name>
<organism evidence="2 3">
    <name type="scientific">Tepidibacter hydrothermalis</name>
    <dbReference type="NCBI Taxonomy" id="3036126"/>
    <lineage>
        <taxon>Bacteria</taxon>
        <taxon>Bacillati</taxon>
        <taxon>Bacillota</taxon>
        <taxon>Clostridia</taxon>
        <taxon>Peptostreptococcales</taxon>
        <taxon>Peptostreptococcaceae</taxon>
        <taxon>Tepidibacter</taxon>
    </lineage>
</organism>
<feature type="chain" id="PRO_5045701573" evidence="1">
    <location>
        <begin position="20"/>
        <end position="194"/>
    </location>
</feature>
<dbReference type="PROSITE" id="PS51257">
    <property type="entry name" value="PROKAR_LIPOPROTEIN"/>
    <property type="match status" value="1"/>
</dbReference>
<keyword evidence="1" id="KW-0732">Signal</keyword>
<dbReference type="RefSeq" id="WP_277732599.1">
    <property type="nucleotide sequence ID" value="NZ_CP120733.1"/>
</dbReference>
<keyword evidence="3" id="KW-1185">Reference proteome</keyword>
<protein>
    <submittedName>
        <fullName evidence="2">Germination lipoprotein GerS</fullName>
    </submittedName>
</protein>
<evidence type="ECO:0000313" key="2">
    <source>
        <dbReference type="EMBL" id="WFD10632.1"/>
    </source>
</evidence>
<accession>A0ABY8EGM7</accession>
<dbReference type="InterPro" id="IPR029046">
    <property type="entry name" value="LolA/LolB/LppX"/>
</dbReference>
<dbReference type="PANTHER" id="PTHR37507">
    <property type="entry name" value="SPORULATION PROTEIN YDCC"/>
    <property type="match status" value="1"/>
</dbReference>
<dbReference type="PANTHER" id="PTHR37507:SF2">
    <property type="entry name" value="SPORULATION PROTEIN YDCC"/>
    <property type="match status" value="1"/>
</dbReference>
<dbReference type="InterPro" id="IPR052944">
    <property type="entry name" value="Sporulation_related"/>
</dbReference>
<dbReference type="NCBIfam" id="NF041286">
    <property type="entry name" value="lipo_GerS"/>
    <property type="match status" value="1"/>
</dbReference>
<feature type="signal peptide" evidence="1">
    <location>
        <begin position="1"/>
        <end position="19"/>
    </location>
</feature>